<sequence length="234" mass="26649">MGRSFSNNLSDDVLQNLENTLGGTKLAELLEITKQLPSTWTIKRIEGKLVLVDKEGKQWAEILNNEIRATAGDAGQGWNKFLNVAPPLMKNFRYVVDNGRYVFETDELGRVNKAIMEDIDFYTRARNETYQQETKLVKDGFSGDAGGHIFRNEWGGPSEQINYFSQNAPENSYGEWYKMEKAVSDFKKLNPDVKIKAEMKFNFNGNSKRPISIDVKVFKSGKIDLSLSKIYDNP</sequence>
<dbReference type="EMBL" id="JAZHOJ010000056">
    <property type="protein sequence ID" value="MFK7004860.1"/>
    <property type="molecule type" value="Genomic_DNA"/>
</dbReference>
<dbReference type="GO" id="GO:0004519">
    <property type="term" value="F:endonuclease activity"/>
    <property type="evidence" value="ECO:0007669"/>
    <property type="project" value="UniProtKB-KW"/>
</dbReference>
<organism evidence="2 3">
    <name type="scientific">Flavobacterium covae</name>
    <dbReference type="NCBI Taxonomy" id="2906076"/>
    <lineage>
        <taxon>Bacteria</taxon>
        <taxon>Pseudomonadati</taxon>
        <taxon>Bacteroidota</taxon>
        <taxon>Flavobacteriia</taxon>
        <taxon>Flavobacteriales</taxon>
        <taxon>Flavobacteriaceae</taxon>
        <taxon>Flavobacterium</taxon>
    </lineage>
</organism>
<keyword evidence="2" id="KW-0255">Endonuclease</keyword>
<name>A0ABW8PJV2_9FLAO</name>
<dbReference type="Pfam" id="PF13930">
    <property type="entry name" value="Endonuclea_NS_2"/>
    <property type="match status" value="1"/>
</dbReference>
<keyword evidence="2" id="KW-0540">Nuclease</keyword>
<dbReference type="InterPro" id="IPR044927">
    <property type="entry name" value="Endonuclea_NS_2"/>
</dbReference>
<evidence type="ECO:0000259" key="1">
    <source>
        <dbReference type="Pfam" id="PF13930"/>
    </source>
</evidence>
<dbReference type="RefSeq" id="WP_405345755.1">
    <property type="nucleotide sequence ID" value="NZ_JAZHOJ010000056.1"/>
</dbReference>
<dbReference type="Proteomes" id="UP001621713">
    <property type="component" value="Unassembled WGS sequence"/>
</dbReference>
<keyword evidence="2" id="KW-0378">Hydrolase</keyword>
<proteinExistence type="predicted"/>
<comment type="caution">
    <text evidence="2">The sequence shown here is derived from an EMBL/GenBank/DDBJ whole genome shotgun (WGS) entry which is preliminary data.</text>
</comment>
<gene>
    <name evidence="2" type="ORF">V3467_13555</name>
</gene>
<keyword evidence="3" id="KW-1185">Reference proteome</keyword>
<feature type="domain" description="Type VII secretion system protein EssD-like" evidence="1">
    <location>
        <begin position="92"/>
        <end position="216"/>
    </location>
</feature>
<evidence type="ECO:0000313" key="3">
    <source>
        <dbReference type="Proteomes" id="UP001621713"/>
    </source>
</evidence>
<accession>A0ABW8PJV2</accession>
<evidence type="ECO:0000313" key="2">
    <source>
        <dbReference type="EMBL" id="MFK7004860.1"/>
    </source>
</evidence>
<reference evidence="2 3" key="1">
    <citation type="submission" date="2024-02" db="EMBL/GenBank/DDBJ databases">
        <title>Comparative Genomic Analysis of Flavobacterium Species Causing Columnaris Disease of Freshwater Fish in Thailand: Insights into Virulence and Resistance Mechanisms.</title>
        <authorList>
            <person name="Nguyen D."/>
            <person name="Chokmangmeepisarn P."/>
            <person name="Khianchaikhan K."/>
            <person name="Morishita M."/>
            <person name="Bunnoy A."/>
            <person name="Rodkhum C."/>
        </authorList>
    </citation>
    <scope>NUCLEOTIDE SEQUENCE [LARGE SCALE GENOMIC DNA]</scope>
    <source>
        <strain evidence="2 3">PCBSB2203</strain>
    </source>
</reference>
<protein>
    <submittedName>
        <fullName evidence="2">DNA/RNA non-specific endonuclease</fullName>
    </submittedName>
</protein>